<organism evidence="6 7">
    <name type="scientific">Actinorugispora endophytica</name>
    <dbReference type="NCBI Taxonomy" id="1605990"/>
    <lineage>
        <taxon>Bacteria</taxon>
        <taxon>Bacillati</taxon>
        <taxon>Actinomycetota</taxon>
        <taxon>Actinomycetes</taxon>
        <taxon>Streptosporangiales</taxon>
        <taxon>Nocardiopsidaceae</taxon>
        <taxon>Actinorugispora</taxon>
    </lineage>
</organism>
<dbReference type="SUPFAM" id="SSF53448">
    <property type="entry name" value="Nucleotide-diphospho-sugar transferases"/>
    <property type="match status" value="1"/>
</dbReference>
<dbReference type="InterPro" id="IPR029044">
    <property type="entry name" value="Nucleotide-diphossugar_trans"/>
</dbReference>
<protein>
    <recommendedName>
        <fullName evidence="5">Phosphoenolpyruvate guanylyltransferase</fullName>
        <shortName evidence="5">PEP guanylyltransferase</shortName>
        <ecNumber evidence="5">2.7.7.105</ecNumber>
    </recommendedName>
</protein>
<keyword evidence="7" id="KW-1185">Reference proteome</keyword>
<gene>
    <name evidence="5" type="primary">fbiD</name>
    <name evidence="6" type="ORF">EV190_103103</name>
</gene>
<evidence type="ECO:0000313" key="7">
    <source>
        <dbReference type="Proteomes" id="UP000295281"/>
    </source>
</evidence>
<evidence type="ECO:0000256" key="5">
    <source>
        <dbReference type="HAMAP-Rule" id="MF_02114"/>
    </source>
</evidence>
<evidence type="ECO:0000256" key="3">
    <source>
        <dbReference type="ARBA" id="ARBA00022741"/>
    </source>
</evidence>
<dbReference type="Pfam" id="PF01983">
    <property type="entry name" value="CofC"/>
    <property type="match status" value="1"/>
</dbReference>
<dbReference type="HAMAP" id="MF_02114">
    <property type="entry name" value="CofC"/>
    <property type="match status" value="1"/>
</dbReference>
<dbReference type="EMBL" id="SNYN01000003">
    <property type="protein sequence ID" value="TDQ53652.1"/>
    <property type="molecule type" value="Genomic_DNA"/>
</dbReference>
<dbReference type="Gene3D" id="3.90.550.10">
    <property type="entry name" value="Spore Coat Polysaccharide Biosynthesis Protein SpsA, Chain A"/>
    <property type="match status" value="1"/>
</dbReference>
<keyword evidence="2 5" id="KW-0548">Nucleotidyltransferase</keyword>
<dbReference type="AlphaFoldDB" id="A0A4R6V477"/>
<accession>A0A4R6V477</accession>
<feature type="binding site" evidence="5">
    <location>
        <position position="145"/>
    </location>
    <ligand>
        <name>phosphoenolpyruvate</name>
        <dbReference type="ChEBI" id="CHEBI:58702"/>
    </ligand>
</feature>
<evidence type="ECO:0000256" key="4">
    <source>
        <dbReference type="ARBA" id="ARBA00023134"/>
    </source>
</evidence>
<dbReference type="RefSeq" id="WP_243742405.1">
    <property type="nucleotide sequence ID" value="NZ_SNYN01000003.1"/>
</dbReference>
<dbReference type="InterPro" id="IPR002835">
    <property type="entry name" value="CofC"/>
</dbReference>
<dbReference type="GO" id="GO:0043814">
    <property type="term" value="F:phospholactate guanylyltransferase activity"/>
    <property type="evidence" value="ECO:0007669"/>
    <property type="project" value="InterPro"/>
</dbReference>
<comment type="catalytic activity">
    <reaction evidence="5">
        <text>phosphoenolpyruvate + GTP + H(+) = enolpyruvoyl-2-diphospho-5'-guanosine + diphosphate</text>
        <dbReference type="Rhea" id="RHEA:30519"/>
        <dbReference type="ChEBI" id="CHEBI:15378"/>
        <dbReference type="ChEBI" id="CHEBI:33019"/>
        <dbReference type="ChEBI" id="CHEBI:37565"/>
        <dbReference type="ChEBI" id="CHEBI:58702"/>
        <dbReference type="ChEBI" id="CHEBI:143701"/>
        <dbReference type="EC" id="2.7.7.105"/>
    </reaction>
</comment>
<evidence type="ECO:0000256" key="2">
    <source>
        <dbReference type="ARBA" id="ARBA00022695"/>
    </source>
</evidence>
<comment type="similarity">
    <text evidence="5">Belongs to the CofC family.</text>
</comment>
<comment type="function">
    <text evidence="5">Guanylyltransferase that catalyzes the activation of phosphoenolpyruvate (PEP) as enolpyruvoyl-2-diphospho-5'-guanosine, via the condensation of PEP with GTP. It is involved in the biosynthesis of coenzyme F420, a hydride carrier cofactor.</text>
</comment>
<dbReference type="GO" id="GO:0005525">
    <property type="term" value="F:GTP binding"/>
    <property type="evidence" value="ECO:0007669"/>
    <property type="project" value="UniProtKB-KW"/>
</dbReference>
<dbReference type="GO" id="GO:0052645">
    <property type="term" value="P:F420-0 metabolic process"/>
    <property type="evidence" value="ECO:0007669"/>
    <property type="project" value="UniProtKB-UniRule"/>
</dbReference>
<dbReference type="EC" id="2.7.7.105" evidence="5"/>
<keyword evidence="4 5" id="KW-0342">GTP-binding</keyword>
<feature type="binding site" evidence="5">
    <location>
        <position position="164"/>
    </location>
    <ligand>
        <name>phosphoenolpyruvate</name>
        <dbReference type="ChEBI" id="CHEBI:58702"/>
    </ligand>
</feature>
<keyword evidence="1 5" id="KW-0808">Transferase</keyword>
<dbReference type="UniPathway" id="UPA00071"/>
<reference evidence="6 7" key="1">
    <citation type="submission" date="2019-03" db="EMBL/GenBank/DDBJ databases">
        <title>Genomic Encyclopedia of Type Strains, Phase IV (KMG-IV): sequencing the most valuable type-strain genomes for metagenomic binning, comparative biology and taxonomic classification.</title>
        <authorList>
            <person name="Goeker M."/>
        </authorList>
    </citation>
    <scope>NUCLEOTIDE SEQUENCE [LARGE SCALE GENOMIC DNA]</scope>
    <source>
        <strain evidence="6 7">DSM 46770</strain>
    </source>
</reference>
<comment type="pathway">
    <text evidence="5">Cofactor biosynthesis; coenzyme F420 biosynthesis.</text>
</comment>
<proteinExistence type="inferred from homology"/>
<evidence type="ECO:0000256" key="1">
    <source>
        <dbReference type="ARBA" id="ARBA00022679"/>
    </source>
</evidence>
<dbReference type="PANTHER" id="PTHR40392">
    <property type="entry name" value="2-PHOSPHO-L-LACTATE GUANYLYLTRANSFERASE"/>
    <property type="match status" value="1"/>
</dbReference>
<keyword evidence="3 5" id="KW-0547">Nucleotide-binding</keyword>
<dbReference type="NCBIfam" id="TIGR03552">
    <property type="entry name" value="F420_cofC"/>
    <property type="match status" value="1"/>
</dbReference>
<dbReference type="Proteomes" id="UP000295281">
    <property type="component" value="Unassembled WGS sequence"/>
</dbReference>
<name>A0A4R6V477_9ACTN</name>
<comment type="caution">
    <text evidence="6">The sequence shown here is derived from an EMBL/GenBank/DDBJ whole genome shotgun (WGS) entry which is preliminary data.</text>
</comment>
<comment type="caution">
    <text evidence="5">Lacks conserved residue(s) required for the propagation of feature annotation.</text>
</comment>
<dbReference type="PANTHER" id="PTHR40392:SF1">
    <property type="entry name" value="2-PHOSPHO-L-LACTATE GUANYLYLTRANSFERASE"/>
    <property type="match status" value="1"/>
</dbReference>
<evidence type="ECO:0000313" key="6">
    <source>
        <dbReference type="EMBL" id="TDQ53652.1"/>
    </source>
</evidence>
<sequence length="218" mass="21980">MDSERARQRWSLVVPVKRLTAAKSRLAAFAGPLRRDLALAVAADTVRAAVAVPQVGAVFAVTDDGAAAPVLLGLGARVVGGEPGTGLNTALAHGAAHARALRPGAGVCALSADLPALRADELARVLDAAAAHPNAFLADTPGVGTTVYSAMPGAAFAPAFEGASRLRHRARGAAEIGLDDVPTARRDVDTPDDLRAAAELGVGPATARVLAELGLART</sequence>